<keyword evidence="7" id="KW-0460">Magnesium</keyword>
<dbReference type="GO" id="GO:0004527">
    <property type="term" value="F:exonuclease activity"/>
    <property type="evidence" value="ECO:0007669"/>
    <property type="project" value="UniProtKB-KW"/>
</dbReference>
<keyword evidence="10" id="KW-0255">Endonuclease</keyword>
<feature type="domain" description="Endonuclease/exonuclease/phosphatase" evidence="9">
    <location>
        <begin position="8"/>
        <end position="105"/>
    </location>
</feature>
<sequence>MNNIFTVISYNIWFDDSLTAERTSSLIHIIDNTNPDVICFQEVRPNVYAFLINILNNYRYHFPKKISKGYDCAIFSKYPITKCLEHRFENSTMGRSLLITKIDYPYHEKTEDGISIDKIELVVTTTHFESLFKKKDINHTKIEQFEITSRILEQLYECFRNVLLCADTNVLRHEEHKFNEYFDDNCWLDSWKEKGSSILCEYTYDSEYNVYLQNRFPNVKYKSRIDRIMYKGDNLLLEEFSLLKGNGKIIEPSDHFGICSKFVVIKK</sequence>
<comment type="cofactor">
    <cofactor evidence="1">
        <name>Mn(2+)</name>
        <dbReference type="ChEBI" id="CHEBI:29035"/>
    </cofactor>
</comment>
<keyword evidence="10" id="KW-0269">Exonuclease</keyword>
<keyword evidence="6" id="KW-0378">Hydrolase</keyword>
<dbReference type="EMBL" id="KY684085">
    <property type="protein sequence ID" value="ARF09523.1"/>
    <property type="molecule type" value="Genomic_DNA"/>
</dbReference>
<dbReference type="GO" id="GO:0046872">
    <property type="term" value="F:metal ion binding"/>
    <property type="evidence" value="ECO:0007669"/>
    <property type="project" value="UniProtKB-KW"/>
</dbReference>
<gene>
    <name evidence="10" type="ORF">Indivirus_1_146</name>
</gene>
<dbReference type="InterPro" id="IPR036691">
    <property type="entry name" value="Endo/exonu/phosph_ase_sf"/>
</dbReference>
<dbReference type="Pfam" id="PF03372">
    <property type="entry name" value="Exo_endo_phos"/>
    <property type="match status" value="1"/>
</dbReference>
<reference evidence="10" key="1">
    <citation type="journal article" date="2017" name="Science">
        <title>Giant viruses with an expanded complement of translation system components.</title>
        <authorList>
            <person name="Schulz F."/>
            <person name="Yutin N."/>
            <person name="Ivanova N.N."/>
            <person name="Ortega D.R."/>
            <person name="Lee T.K."/>
            <person name="Vierheilig J."/>
            <person name="Daims H."/>
            <person name="Horn M."/>
            <person name="Wagner M."/>
            <person name="Jensen G.J."/>
            <person name="Kyrpides N.C."/>
            <person name="Koonin E.V."/>
            <person name="Woyke T."/>
        </authorList>
    </citation>
    <scope>NUCLEOTIDE SEQUENCE</scope>
    <source>
        <strain evidence="10">ILV1</strain>
    </source>
</reference>
<dbReference type="SUPFAM" id="SSF56219">
    <property type="entry name" value="DNase I-like"/>
    <property type="match status" value="1"/>
</dbReference>
<dbReference type="PANTHER" id="PTHR15822">
    <property type="entry name" value="TRAF AND TNF RECEPTOR-ASSOCIATED PROTEIN"/>
    <property type="match status" value="1"/>
</dbReference>
<dbReference type="GO" id="GO:0006302">
    <property type="term" value="P:double-strand break repair"/>
    <property type="evidence" value="ECO:0007669"/>
    <property type="project" value="TreeGrafter"/>
</dbReference>
<dbReference type="GO" id="GO:0003697">
    <property type="term" value="F:single-stranded DNA binding"/>
    <property type="evidence" value="ECO:0007669"/>
    <property type="project" value="TreeGrafter"/>
</dbReference>
<evidence type="ECO:0000256" key="2">
    <source>
        <dbReference type="ARBA" id="ARBA00001946"/>
    </source>
</evidence>
<evidence type="ECO:0000259" key="9">
    <source>
        <dbReference type="Pfam" id="PF03372"/>
    </source>
</evidence>
<evidence type="ECO:0000313" key="10">
    <source>
        <dbReference type="EMBL" id="ARF09523.1"/>
    </source>
</evidence>
<dbReference type="InterPro" id="IPR051547">
    <property type="entry name" value="TDP2-like"/>
</dbReference>
<dbReference type="GO" id="GO:0070260">
    <property type="term" value="F:5'-tyrosyl-DNA phosphodiesterase activity"/>
    <property type="evidence" value="ECO:0007669"/>
    <property type="project" value="TreeGrafter"/>
</dbReference>
<evidence type="ECO:0000256" key="5">
    <source>
        <dbReference type="ARBA" id="ARBA00022763"/>
    </source>
</evidence>
<evidence type="ECO:0000256" key="8">
    <source>
        <dbReference type="ARBA" id="ARBA00023204"/>
    </source>
</evidence>
<keyword evidence="8" id="KW-0234">DNA repair</keyword>
<organism evidence="10">
    <name type="scientific">Indivirus ILV1</name>
    <dbReference type="NCBI Taxonomy" id="1977633"/>
    <lineage>
        <taxon>Viruses</taxon>
        <taxon>Varidnaviria</taxon>
        <taxon>Bamfordvirae</taxon>
        <taxon>Nucleocytoviricota</taxon>
        <taxon>Megaviricetes</taxon>
        <taxon>Imitervirales</taxon>
        <taxon>Mimiviridae</taxon>
        <taxon>Klosneuvirinae</taxon>
        <taxon>Indivirus</taxon>
    </lineage>
</organism>
<keyword evidence="4" id="KW-0479">Metal-binding</keyword>
<keyword evidence="3" id="KW-0540">Nuclease</keyword>
<dbReference type="PANTHER" id="PTHR15822:SF4">
    <property type="entry name" value="TYROSYL-DNA PHOSPHODIESTERASE 2"/>
    <property type="match status" value="1"/>
</dbReference>
<keyword evidence="5" id="KW-0227">DNA damage</keyword>
<accession>A0A1V0SCT0</accession>
<evidence type="ECO:0000256" key="6">
    <source>
        <dbReference type="ARBA" id="ARBA00022801"/>
    </source>
</evidence>
<protein>
    <submittedName>
        <fullName evidence="10">Endonuclease/exonuclease/phosphatase family protein</fullName>
    </submittedName>
</protein>
<proteinExistence type="predicted"/>
<evidence type="ECO:0000256" key="1">
    <source>
        <dbReference type="ARBA" id="ARBA00001936"/>
    </source>
</evidence>
<dbReference type="GO" id="GO:0004519">
    <property type="term" value="F:endonuclease activity"/>
    <property type="evidence" value="ECO:0007669"/>
    <property type="project" value="UniProtKB-KW"/>
</dbReference>
<name>A0A1V0SCT0_9VIRU</name>
<dbReference type="InterPro" id="IPR005135">
    <property type="entry name" value="Endo/exonuclease/phosphatase"/>
</dbReference>
<dbReference type="Gene3D" id="3.60.10.10">
    <property type="entry name" value="Endonuclease/exonuclease/phosphatase"/>
    <property type="match status" value="1"/>
</dbReference>
<evidence type="ECO:0000256" key="4">
    <source>
        <dbReference type="ARBA" id="ARBA00022723"/>
    </source>
</evidence>
<comment type="cofactor">
    <cofactor evidence="2">
        <name>Mg(2+)</name>
        <dbReference type="ChEBI" id="CHEBI:18420"/>
    </cofactor>
</comment>
<evidence type="ECO:0000256" key="3">
    <source>
        <dbReference type="ARBA" id="ARBA00022722"/>
    </source>
</evidence>
<evidence type="ECO:0000256" key="7">
    <source>
        <dbReference type="ARBA" id="ARBA00022842"/>
    </source>
</evidence>